<dbReference type="STRING" id="7918.ENSLOCP00000016327"/>
<evidence type="ECO:0000256" key="1">
    <source>
        <dbReference type="ARBA" id="ARBA00009024"/>
    </source>
</evidence>
<sequence>MRHEVGMATHITFQQPQPVMTQQVIQLQSNQWSTGITDCCYDMNICCCATWCFHCFAGNTSSDFGECFCLPLLFFSGSLALRVAVRERYHIQGSICHDCMYVTFCNICSWCQIAREIKKRKAGMNLMIIQATGFPPGVRY</sequence>
<proteinExistence type="inferred from homology"/>
<reference evidence="3" key="1">
    <citation type="submission" date="2011-12" db="EMBL/GenBank/DDBJ databases">
        <title>The Draft Genome of Lepisosteus oculatus.</title>
        <authorList>
            <consortium name="The Broad Institute Genome Assembly &amp; Analysis Group"/>
            <consortium name="Computational R&amp;D Group"/>
            <consortium name="and Sequencing Platform"/>
            <person name="Di Palma F."/>
            <person name="Alfoldi J."/>
            <person name="Johnson J."/>
            <person name="Berlin A."/>
            <person name="Gnerre S."/>
            <person name="Jaffe D."/>
            <person name="MacCallum I."/>
            <person name="Young S."/>
            <person name="Walker B.J."/>
            <person name="Lander E.S."/>
            <person name="Lindblad-Toh K."/>
        </authorList>
    </citation>
    <scope>NUCLEOTIDE SEQUENCE [LARGE SCALE GENOMIC DNA]</scope>
</reference>
<dbReference type="OMA" id="YVTFCNI"/>
<dbReference type="PANTHER" id="PTHR15907">
    <property type="entry name" value="DUF614 FAMILY PROTEIN-RELATED"/>
    <property type="match status" value="1"/>
</dbReference>
<dbReference type="AlphaFoldDB" id="W5N6R8"/>
<dbReference type="Ensembl" id="ENSLOCT00000016357.1">
    <property type="protein sequence ID" value="ENSLOCP00000016327.1"/>
    <property type="gene ID" value="ENSLOCG00000013253.1"/>
</dbReference>
<dbReference type="InParanoid" id="W5N6R8"/>
<dbReference type="Proteomes" id="UP000018468">
    <property type="component" value="Linkage group LG2"/>
</dbReference>
<evidence type="ECO:0000313" key="3">
    <source>
        <dbReference type="Proteomes" id="UP000018468"/>
    </source>
</evidence>
<dbReference type="InterPro" id="IPR006461">
    <property type="entry name" value="PLAC_motif_containing"/>
</dbReference>
<name>W5N6R8_LEPOC</name>
<dbReference type="KEGG" id="loc:102693873"/>
<reference evidence="2" key="3">
    <citation type="submission" date="2025-09" db="UniProtKB">
        <authorList>
            <consortium name="Ensembl"/>
        </authorList>
    </citation>
    <scope>IDENTIFICATION</scope>
</reference>
<organism evidence="2 3">
    <name type="scientific">Lepisosteus oculatus</name>
    <name type="common">Spotted gar</name>
    <dbReference type="NCBI Taxonomy" id="7918"/>
    <lineage>
        <taxon>Eukaryota</taxon>
        <taxon>Metazoa</taxon>
        <taxon>Chordata</taxon>
        <taxon>Craniata</taxon>
        <taxon>Vertebrata</taxon>
        <taxon>Euteleostomi</taxon>
        <taxon>Actinopterygii</taxon>
        <taxon>Neopterygii</taxon>
        <taxon>Holostei</taxon>
        <taxon>Semionotiformes</taxon>
        <taxon>Lepisosteidae</taxon>
        <taxon>Lepisosteus</taxon>
    </lineage>
</organism>
<dbReference type="NCBIfam" id="TIGR01571">
    <property type="entry name" value="A_thal_Cys_rich"/>
    <property type="match status" value="1"/>
</dbReference>
<dbReference type="OrthoDB" id="1045822at2759"/>
<reference evidence="2" key="2">
    <citation type="submission" date="2025-08" db="UniProtKB">
        <authorList>
            <consortium name="Ensembl"/>
        </authorList>
    </citation>
    <scope>IDENTIFICATION</scope>
</reference>
<dbReference type="HOGENOM" id="CLU_083147_5_0_1"/>
<keyword evidence="3" id="KW-1185">Reference proteome</keyword>
<accession>W5N6R8</accession>
<comment type="similarity">
    <text evidence="1">Belongs to the cornifelin family.</text>
</comment>
<evidence type="ECO:0008006" key="4">
    <source>
        <dbReference type="Google" id="ProtNLM"/>
    </source>
</evidence>
<evidence type="ECO:0000313" key="2">
    <source>
        <dbReference type="Ensembl" id="ENSLOCP00000016327.1"/>
    </source>
</evidence>
<dbReference type="GeneID" id="102693873"/>
<dbReference type="Bgee" id="ENSLOCG00000013253">
    <property type="expression patterns" value="Expressed in pharyngeal gill and 2 other cell types or tissues"/>
</dbReference>
<dbReference type="GeneTree" id="ENSGT00940000163927"/>
<dbReference type="Pfam" id="PF04749">
    <property type="entry name" value="PLAC8"/>
    <property type="match status" value="1"/>
</dbReference>
<dbReference type="RefSeq" id="XP_006627405.2">
    <property type="nucleotide sequence ID" value="XM_006627342.3"/>
</dbReference>
<protein>
    <recommendedName>
        <fullName evidence="4">Plac8 onzin related protein 6</fullName>
    </recommendedName>
</protein>
<dbReference type="EMBL" id="AHAT01024640">
    <property type="status" value="NOT_ANNOTATED_CDS"/>
    <property type="molecule type" value="Genomic_DNA"/>
</dbReference>